<sequence length="64" mass="6801">MFIALSSGVLGQVVGYGAKTTQNVLNVTSSNKALSSVALSQYLRYYDIHTPGSITIPFTLGCFV</sequence>
<accession>A0A9P6CM47</accession>
<dbReference type="AlphaFoldDB" id="A0A9P6CM47"/>
<dbReference type="EMBL" id="MU150248">
    <property type="protein sequence ID" value="KAF9465353.1"/>
    <property type="molecule type" value="Genomic_DNA"/>
</dbReference>
<evidence type="ECO:0000313" key="2">
    <source>
        <dbReference type="Proteomes" id="UP000807353"/>
    </source>
</evidence>
<gene>
    <name evidence="1" type="ORF">BDZ94DRAFT_1254348</name>
</gene>
<dbReference type="Proteomes" id="UP000807353">
    <property type="component" value="Unassembled WGS sequence"/>
</dbReference>
<proteinExistence type="predicted"/>
<evidence type="ECO:0000313" key="1">
    <source>
        <dbReference type="EMBL" id="KAF9465353.1"/>
    </source>
</evidence>
<keyword evidence="2" id="KW-1185">Reference proteome</keyword>
<protein>
    <submittedName>
        <fullName evidence="1">Uncharacterized protein</fullName>
    </submittedName>
</protein>
<comment type="caution">
    <text evidence="1">The sequence shown here is derived from an EMBL/GenBank/DDBJ whole genome shotgun (WGS) entry which is preliminary data.</text>
</comment>
<organism evidence="1 2">
    <name type="scientific">Collybia nuda</name>
    <dbReference type="NCBI Taxonomy" id="64659"/>
    <lineage>
        <taxon>Eukaryota</taxon>
        <taxon>Fungi</taxon>
        <taxon>Dikarya</taxon>
        <taxon>Basidiomycota</taxon>
        <taxon>Agaricomycotina</taxon>
        <taxon>Agaricomycetes</taxon>
        <taxon>Agaricomycetidae</taxon>
        <taxon>Agaricales</taxon>
        <taxon>Tricholomatineae</taxon>
        <taxon>Clitocybaceae</taxon>
        <taxon>Collybia</taxon>
    </lineage>
</organism>
<reference evidence="1" key="1">
    <citation type="submission" date="2020-11" db="EMBL/GenBank/DDBJ databases">
        <authorList>
            <consortium name="DOE Joint Genome Institute"/>
            <person name="Ahrendt S."/>
            <person name="Riley R."/>
            <person name="Andreopoulos W."/>
            <person name="Labutti K."/>
            <person name="Pangilinan J."/>
            <person name="Ruiz-Duenas F.J."/>
            <person name="Barrasa J.M."/>
            <person name="Sanchez-Garcia M."/>
            <person name="Camarero S."/>
            <person name="Miyauchi S."/>
            <person name="Serrano A."/>
            <person name="Linde D."/>
            <person name="Babiker R."/>
            <person name="Drula E."/>
            <person name="Ayuso-Fernandez I."/>
            <person name="Pacheco R."/>
            <person name="Padilla G."/>
            <person name="Ferreira P."/>
            <person name="Barriuso J."/>
            <person name="Kellner H."/>
            <person name="Castanera R."/>
            <person name="Alfaro M."/>
            <person name="Ramirez L."/>
            <person name="Pisabarro A.G."/>
            <person name="Kuo A."/>
            <person name="Tritt A."/>
            <person name="Lipzen A."/>
            <person name="He G."/>
            <person name="Yan M."/>
            <person name="Ng V."/>
            <person name="Cullen D."/>
            <person name="Martin F."/>
            <person name="Rosso M.-N."/>
            <person name="Henrissat B."/>
            <person name="Hibbett D."/>
            <person name="Martinez A.T."/>
            <person name="Grigoriev I.V."/>
        </authorList>
    </citation>
    <scope>NUCLEOTIDE SEQUENCE</scope>
    <source>
        <strain evidence="1">CBS 247.69</strain>
    </source>
</reference>
<name>A0A9P6CM47_9AGAR</name>